<evidence type="ECO:0000313" key="3">
    <source>
        <dbReference type="Proteomes" id="UP000177845"/>
    </source>
</evidence>
<dbReference type="AlphaFoldDB" id="A0A1F4XEP5"/>
<feature type="chain" id="PRO_5009515299" evidence="1">
    <location>
        <begin position="20"/>
        <end position="183"/>
    </location>
</feature>
<name>A0A1F4XEP5_UNCKA</name>
<dbReference type="Proteomes" id="UP000177845">
    <property type="component" value="Unassembled WGS sequence"/>
</dbReference>
<reference evidence="2 3" key="1">
    <citation type="journal article" date="2016" name="Nat. Commun.">
        <title>Thousands of microbial genomes shed light on interconnected biogeochemical processes in an aquifer system.</title>
        <authorList>
            <person name="Anantharaman K."/>
            <person name="Brown C.T."/>
            <person name="Hug L.A."/>
            <person name="Sharon I."/>
            <person name="Castelle C.J."/>
            <person name="Probst A.J."/>
            <person name="Thomas B.C."/>
            <person name="Singh A."/>
            <person name="Wilkins M.J."/>
            <person name="Karaoz U."/>
            <person name="Brodie E.L."/>
            <person name="Williams K.H."/>
            <person name="Hubbard S.S."/>
            <person name="Banfield J.F."/>
        </authorList>
    </citation>
    <scope>NUCLEOTIDE SEQUENCE [LARGE SCALE GENOMIC DNA]</scope>
</reference>
<keyword evidence="1" id="KW-0732">Signal</keyword>
<comment type="caution">
    <text evidence="2">The sequence shown here is derived from an EMBL/GenBank/DDBJ whole genome shotgun (WGS) entry which is preliminary data.</text>
</comment>
<gene>
    <name evidence="2" type="ORF">A3K01_00725</name>
</gene>
<dbReference type="EMBL" id="MEWJ01000021">
    <property type="protein sequence ID" value="OGC80138.1"/>
    <property type="molecule type" value="Genomic_DNA"/>
</dbReference>
<evidence type="ECO:0000313" key="2">
    <source>
        <dbReference type="EMBL" id="OGC80138.1"/>
    </source>
</evidence>
<sequence length="183" mass="20175">MKILILLFVSFLLTTKVEAFSTYSGRCVYPGGIFKINLSGEDVYRVAVKNEHSALEFYDVVEEGAEKLIPVSAGRFPLPKLNYVKVNSVSGPFFKLGFDIYDGKGELISAVNSGGICNLAWFREKHGSFGRYFLEKPPPEIDGAVLSAGSEEKGKNIKAAVFCLVCFTLGGFMGFRTPKMIEY</sequence>
<protein>
    <submittedName>
        <fullName evidence="2">Uncharacterized protein</fullName>
    </submittedName>
</protein>
<organism evidence="2 3">
    <name type="scientific">candidate division WWE3 bacterium RIFOXYD1_FULL_43_17</name>
    <dbReference type="NCBI Taxonomy" id="1802652"/>
    <lineage>
        <taxon>Bacteria</taxon>
        <taxon>Katanobacteria</taxon>
    </lineage>
</organism>
<accession>A0A1F4XEP5</accession>
<evidence type="ECO:0000256" key="1">
    <source>
        <dbReference type="SAM" id="SignalP"/>
    </source>
</evidence>
<proteinExistence type="predicted"/>
<feature type="signal peptide" evidence="1">
    <location>
        <begin position="1"/>
        <end position="19"/>
    </location>
</feature>